<evidence type="ECO:0000313" key="3">
    <source>
        <dbReference type="EMBL" id="TDW60212.1"/>
    </source>
</evidence>
<dbReference type="InterPro" id="IPR017585">
    <property type="entry name" value="SAF_FlgA"/>
</dbReference>
<dbReference type="NCBIfam" id="TIGR03170">
    <property type="entry name" value="flgA_cterm"/>
    <property type="match status" value="1"/>
</dbReference>
<dbReference type="Gene3D" id="2.30.30.760">
    <property type="match status" value="1"/>
</dbReference>
<dbReference type="Proteomes" id="UP000295058">
    <property type="component" value="Unassembled WGS sequence"/>
</dbReference>
<protein>
    <recommendedName>
        <fullName evidence="1">Flagella basal body P-ring formation protein FlgA</fullName>
    </recommendedName>
</protein>
<keyword evidence="3" id="KW-0966">Cell projection</keyword>
<keyword evidence="3" id="KW-0969">Cilium</keyword>
<evidence type="ECO:0000313" key="4">
    <source>
        <dbReference type="Proteomes" id="UP000295058"/>
    </source>
</evidence>
<reference evidence="3 4" key="1">
    <citation type="submission" date="2019-03" db="EMBL/GenBank/DDBJ databases">
        <title>Genomic Encyclopedia of Archaeal and Bacterial Type Strains, Phase II (KMG-II): from individual species to whole genera.</title>
        <authorList>
            <person name="Goeker M."/>
        </authorList>
    </citation>
    <scope>NUCLEOTIDE SEQUENCE [LARGE SCALE GENOMIC DNA]</scope>
    <source>
        <strain evidence="3 4">DSM 15594</strain>
    </source>
</reference>
<comment type="similarity">
    <text evidence="1">Belongs to the FlgA family.</text>
</comment>
<keyword evidence="3" id="KW-0282">Flagellum</keyword>
<dbReference type="CDD" id="cd11614">
    <property type="entry name" value="SAF_CpaB_FlgA_like"/>
    <property type="match status" value="1"/>
</dbReference>
<feature type="domain" description="Flagella basal body P-ring formation protein FlgA SAF" evidence="2">
    <location>
        <begin position="125"/>
        <end position="245"/>
    </location>
</feature>
<dbReference type="EMBL" id="SODO01000003">
    <property type="protein sequence ID" value="TDW60212.1"/>
    <property type="molecule type" value="Genomic_DNA"/>
</dbReference>
<evidence type="ECO:0000256" key="1">
    <source>
        <dbReference type="RuleBase" id="RU362063"/>
    </source>
</evidence>
<accession>A0ABY2F153</accession>
<comment type="function">
    <text evidence="1">Involved in the assembly process of the P-ring formation. It may associate with FlgF on the rod constituting a structure essential for the P-ring assembly or may act as a modulator protein for the P-ring assembly.</text>
</comment>
<name>A0ABY2F153_9GAMM</name>
<organism evidence="3 4">
    <name type="scientific">Oceanimonas baumannii</name>
    <dbReference type="NCBI Taxonomy" id="129578"/>
    <lineage>
        <taxon>Bacteria</taxon>
        <taxon>Pseudomonadati</taxon>
        <taxon>Pseudomonadota</taxon>
        <taxon>Gammaproteobacteria</taxon>
        <taxon>Aeromonadales</taxon>
        <taxon>Aeromonadaceae</taxon>
        <taxon>Oceanimonas</taxon>
    </lineage>
</organism>
<keyword evidence="1" id="KW-1005">Bacterial flagellum biogenesis</keyword>
<proteinExistence type="inferred from homology"/>
<comment type="caution">
    <text evidence="3">The sequence shown here is derived from an EMBL/GenBank/DDBJ whole genome shotgun (WGS) entry which is preliminary data.</text>
</comment>
<dbReference type="PANTHER" id="PTHR36307:SF1">
    <property type="entry name" value="FLAGELLA BASAL BODY P-RING FORMATION PROTEIN FLGA"/>
    <property type="match status" value="1"/>
</dbReference>
<sequence length="248" mass="27726">MSYKKISADDGATRERRFPPGKSVLLLLLAMTFSVRADLAGELSRAAEQRLAHYANEHDWLPYQAGFSPWLPAGASRLPECAQPVRFEPAQAGDAPWGRVPWLIHCPDDPGWTTRARVEVSVHLPVWVARERLRREQELSASVLQLKSLSLERLHRGFIAGRQPPKQRLLRDLPAGEPLYPALLAPRWLVKKNEQVVIEAQGNGFTVTTQGLALTNGSEGELIRVRNIDSEKIIQARVVAGNRVQSLR</sequence>
<keyword evidence="4" id="KW-1185">Reference proteome</keyword>
<dbReference type="InterPro" id="IPR039246">
    <property type="entry name" value="Flagellar_FlgA"/>
</dbReference>
<keyword evidence="1" id="KW-0574">Periplasm</keyword>
<dbReference type="Pfam" id="PF13144">
    <property type="entry name" value="ChapFlgA"/>
    <property type="match status" value="1"/>
</dbReference>
<gene>
    <name evidence="3" type="ORF">LY04_01207</name>
</gene>
<evidence type="ECO:0000259" key="2">
    <source>
        <dbReference type="Pfam" id="PF13144"/>
    </source>
</evidence>
<comment type="subcellular location">
    <subcellularLocation>
        <location evidence="1">Periplasm</location>
    </subcellularLocation>
</comment>
<dbReference type="PANTHER" id="PTHR36307">
    <property type="entry name" value="FLAGELLA BASAL BODY P-RING FORMATION PROTEIN FLGA"/>
    <property type="match status" value="1"/>
</dbReference>